<dbReference type="Proteomes" id="UP000310189">
    <property type="component" value="Unassembled WGS sequence"/>
</dbReference>
<dbReference type="SUPFAM" id="SSF53335">
    <property type="entry name" value="S-adenosyl-L-methionine-dependent methyltransferases"/>
    <property type="match status" value="1"/>
</dbReference>
<dbReference type="GO" id="GO:0005634">
    <property type="term" value="C:nucleus"/>
    <property type="evidence" value="ECO:0007669"/>
    <property type="project" value="UniProtKB-SubCell"/>
</dbReference>
<comment type="catalytic activity">
    <reaction evidence="10 11">
        <text>L-lysyl(79)-[histone H3] + 3 S-adenosyl-L-methionine = N(6),N(6),N(6)-trimethyl-L-lysyl(79)-[histone H3] + 3 S-adenosyl-L-homocysteine + 3 H(+)</text>
        <dbReference type="Rhea" id="RHEA:60328"/>
        <dbReference type="Rhea" id="RHEA-COMP:15549"/>
        <dbReference type="Rhea" id="RHEA-COMP:15552"/>
        <dbReference type="ChEBI" id="CHEBI:15378"/>
        <dbReference type="ChEBI" id="CHEBI:29969"/>
        <dbReference type="ChEBI" id="CHEBI:57856"/>
        <dbReference type="ChEBI" id="CHEBI:59789"/>
        <dbReference type="ChEBI" id="CHEBI:61961"/>
        <dbReference type="EC" id="2.1.1.360"/>
    </reaction>
</comment>
<dbReference type="Gene3D" id="3.40.50.150">
    <property type="entry name" value="Vaccinia Virus protein VP39"/>
    <property type="match status" value="1"/>
</dbReference>
<keyword evidence="5 11" id="KW-0808">Transferase</keyword>
<dbReference type="GO" id="GO:0000077">
    <property type="term" value="P:DNA damage checkpoint signaling"/>
    <property type="evidence" value="ECO:0007669"/>
    <property type="project" value="TreeGrafter"/>
</dbReference>
<dbReference type="PROSITE" id="PS51569">
    <property type="entry name" value="DOT1"/>
    <property type="match status" value="1"/>
</dbReference>
<comment type="similarity">
    <text evidence="11">Belongs to the class I-like SAM-binding methyltransferase superfamily. DOT1 family.</text>
</comment>
<protein>
    <recommendedName>
        <fullName evidence="3 11">Histone-lysine N-methyltransferase, H3 lysine-79 specific</fullName>
        <ecNumber evidence="2 11">2.1.1.360</ecNumber>
    </recommendedName>
    <alternativeName>
        <fullName evidence="9 11">Histone H3-K79 methyltransferase</fullName>
    </alternativeName>
</protein>
<dbReference type="AlphaFoldDB" id="A0A4T0FJZ3"/>
<evidence type="ECO:0000256" key="5">
    <source>
        <dbReference type="ARBA" id="ARBA00022679"/>
    </source>
</evidence>
<evidence type="ECO:0000313" key="14">
    <source>
        <dbReference type="EMBL" id="TIA88847.1"/>
    </source>
</evidence>
<dbReference type="PANTHER" id="PTHR21451:SF0">
    <property type="entry name" value="HISTONE-LYSINE N-METHYLTRANSFERASE, H3 LYSINE-79 SPECIFIC"/>
    <property type="match status" value="1"/>
</dbReference>
<dbReference type="InterPro" id="IPR025789">
    <property type="entry name" value="DOT1_dom"/>
</dbReference>
<keyword evidence="7 11" id="KW-0156">Chromatin regulator</keyword>
<dbReference type="InterPro" id="IPR030445">
    <property type="entry name" value="H3-K79_meTrfase"/>
</dbReference>
<keyword evidence="6 11" id="KW-0949">S-adenosyl-L-methionine</keyword>
<dbReference type="Gene3D" id="1.10.260.170">
    <property type="match status" value="1"/>
</dbReference>
<evidence type="ECO:0000256" key="9">
    <source>
        <dbReference type="ARBA" id="ARBA00029821"/>
    </source>
</evidence>
<evidence type="ECO:0000256" key="7">
    <source>
        <dbReference type="ARBA" id="ARBA00022853"/>
    </source>
</evidence>
<dbReference type="EC" id="2.1.1.360" evidence="2 11"/>
<dbReference type="Pfam" id="PF08123">
    <property type="entry name" value="DOT1"/>
    <property type="match status" value="1"/>
</dbReference>
<evidence type="ECO:0000256" key="2">
    <source>
        <dbReference type="ARBA" id="ARBA00012190"/>
    </source>
</evidence>
<evidence type="ECO:0000256" key="12">
    <source>
        <dbReference type="SAM" id="MobiDB-lite"/>
    </source>
</evidence>
<dbReference type="EMBL" id="SPNW01000033">
    <property type="protein sequence ID" value="TIA88847.1"/>
    <property type="molecule type" value="Genomic_DNA"/>
</dbReference>
<dbReference type="PANTHER" id="PTHR21451">
    <property type="entry name" value="HISTONE H3 METHYLTRANSFERASE"/>
    <property type="match status" value="1"/>
</dbReference>
<dbReference type="GO" id="GO:0032259">
    <property type="term" value="P:methylation"/>
    <property type="evidence" value="ECO:0007669"/>
    <property type="project" value="UniProtKB-KW"/>
</dbReference>
<comment type="caution">
    <text evidence="14">The sequence shown here is derived from an EMBL/GenBank/DDBJ whole genome shotgun (WGS) entry which is preliminary data.</text>
</comment>
<evidence type="ECO:0000256" key="11">
    <source>
        <dbReference type="RuleBase" id="RU271113"/>
    </source>
</evidence>
<evidence type="ECO:0000256" key="6">
    <source>
        <dbReference type="ARBA" id="ARBA00022691"/>
    </source>
</evidence>
<evidence type="ECO:0000256" key="1">
    <source>
        <dbReference type="ARBA" id="ARBA00004123"/>
    </source>
</evidence>
<evidence type="ECO:0000256" key="3">
    <source>
        <dbReference type="ARBA" id="ARBA00020987"/>
    </source>
</evidence>
<dbReference type="GO" id="GO:0006281">
    <property type="term" value="P:DNA repair"/>
    <property type="evidence" value="ECO:0007669"/>
    <property type="project" value="TreeGrafter"/>
</dbReference>
<keyword evidence="15" id="KW-1185">Reference proteome</keyword>
<feature type="region of interest" description="Disordered" evidence="12">
    <location>
        <begin position="1"/>
        <end position="55"/>
    </location>
</feature>
<evidence type="ECO:0000313" key="15">
    <source>
        <dbReference type="Proteomes" id="UP000310189"/>
    </source>
</evidence>
<accession>A0A4T0FJZ3</accession>
<comment type="function">
    <text evidence="11">Histone methyltransferase that specifically trimethylates histone H3 to form H3K79me3. This methylation is required for telomere silencing and for the pachytene checkpoint during the meiotic cell cycle by allowing the recruitment of RAD9 to double strand breaks. Nucleosomes are preferred as substrate compared to free histone.</text>
</comment>
<comment type="subcellular location">
    <subcellularLocation>
        <location evidence="1 11">Nucleus</location>
    </subcellularLocation>
</comment>
<dbReference type="FunFam" id="3.40.50.150:FF:000033">
    <property type="entry name" value="Histone-lysine N-methyltransferase, H3 lysine-79 specific"/>
    <property type="match status" value="1"/>
</dbReference>
<dbReference type="GO" id="GO:0140956">
    <property type="term" value="F:histone H3K79 trimethyltransferase activity"/>
    <property type="evidence" value="ECO:0007669"/>
    <property type="project" value="UniProtKB-EC"/>
</dbReference>
<keyword evidence="8 11" id="KW-0539">Nucleus</keyword>
<comment type="activity regulation">
    <text evidence="11">Ubiquitination of histone H2B to form H2BK123ub1 is required for efficient DOT1 methyltransferase activity on histone H3.</text>
</comment>
<dbReference type="OrthoDB" id="443402at2759"/>
<name>A0A4T0FJZ3_9BASI</name>
<proteinExistence type="inferred from homology"/>
<feature type="domain" description="DOT1" evidence="13">
    <location>
        <begin position="147"/>
        <end position="481"/>
    </location>
</feature>
<sequence length="481" mass="54572">MFKNKKPGSASNVKVKTDTKTHKTPVAESAKMAQKKRSLETKPAQGRATEDQGTRVVEKAMNKSSWITDNHTAVKRDLFVTESSDDKSWAEKIVSSKQLVDLETKHYKPCEWCLSHRRCLIASDFDDLDAETVFPSIQLQMPGGVSEEYYLAVPKNKDNYSPIHDLMTTVTLMLDWFIPSSFSHIFGANIQLGEEFYTMYEGCIRRRIQRAFNRRDGKGFVDAVSDFNAEFNKITKDEHVRDYMISREGVPPELWMHICNQTYQRVIGPKVHDLRNYEAFSSNIYGEIMPSFVAHLAQRLKIGPQRSFIDLGAGVGNLVLQMSLATGCSSFGVEQMAIPAELAFLQLSEGRARSSLYGYKTGEMDFEAGDFCNSQKLTKKLANSWKGDVILINNSFSAELNERLSLLFLDLKDNVKIVSLKPFLPHNFRITDATVDSPLAILRMETGDYFPGSVSWTDKGGTYYIHTVDRSAVRNYLRMRY</sequence>
<dbReference type="InterPro" id="IPR029063">
    <property type="entry name" value="SAM-dependent_MTases_sf"/>
</dbReference>
<gene>
    <name evidence="14" type="ORF">E3P99_02367</name>
</gene>
<evidence type="ECO:0000256" key="8">
    <source>
        <dbReference type="ARBA" id="ARBA00023242"/>
    </source>
</evidence>
<evidence type="ECO:0000256" key="10">
    <source>
        <dbReference type="ARBA" id="ARBA00047770"/>
    </source>
</evidence>
<evidence type="ECO:0000256" key="4">
    <source>
        <dbReference type="ARBA" id="ARBA00022603"/>
    </source>
</evidence>
<evidence type="ECO:0000259" key="13">
    <source>
        <dbReference type="PROSITE" id="PS51569"/>
    </source>
</evidence>
<comment type="miscellaneous">
    <text evidence="11">In contrast to other lysine histone methyltransferases, it does not contain a SET domain, suggesting the existence of another mechanism for methylation of lysine residues of histones.</text>
</comment>
<reference evidence="14 15" key="1">
    <citation type="submission" date="2019-03" db="EMBL/GenBank/DDBJ databases">
        <title>Sequencing 23 genomes of Wallemia ichthyophaga.</title>
        <authorList>
            <person name="Gostincar C."/>
        </authorList>
    </citation>
    <scope>NUCLEOTIDE SEQUENCE [LARGE SCALE GENOMIC DNA]</scope>
    <source>
        <strain evidence="14 15">EXF-5753</strain>
    </source>
</reference>
<organism evidence="14 15">
    <name type="scientific">Wallemia hederae</name>
    <dbReference type="NCBI Taxonomy" id="1540922"/>
    <lineage>
        <taxon>Eukaryota</taxon>
        <taxon>Fungi</taxon>
        <taxon>Dikarya</taxon>
        <taxon>Basidiomycota</taxon>
        <taxon>Wallemiomycotina</taxon>
        <taxon>Wallemiomycetes</taxon>
        <taxon>Wallemiales</taxon>
        <taxon>Wallemiaceae</taxon>
        <taxon>Wallemia</taxon>
    </lineage>
</organism>
<keyword evidence="4 11" id="KW-0489">Methyltransferase</keyword>